<feature type="compositionally biased region" description="Low complexity" evidence="11">
    <location>
        <begin position="108"/>
        <end position="119"/>
    </location>
</feature>
<evidence type="ECO:0000256" key="10">
    <source>
        <dbReference type="RuleBase" id="RU365087"/>
    </source>
</evidence>
<dbReference type="AlphaFoldDB" id="A0A5C6X5G2"/>
<evidence type="ECO:0000256" key="11">
    <source>
        <dbReference type="SAM" id="MobiDB-lite"/>
    </source>
</evidence>
<dbReference type="GO" id="GO:0065002">
    <property type="term" value="P:intracellular protein transmembrane transport"/>
    <property type="evidence" value="ECO:0007669"/>
    <property type="project" value="TreeGrafter"/>
</dbReference>
<keyword evidence="9 10" id="KW-0472">Membrane</keyword>
<evidence type="ECO:0000256" key="1">
    <source>
        <dbReference type="ARBA" id="ARBA00004651"/>
    </source>
</evidence>
<dbReference type="PANTHER" id="PTHR34182">
    <property type="entry name" value="PROTEIN-EXPORT MEMBRANE PROTEIN SECG"/>
    <property type="match status" value="1"/>
</dbReference>
<organism evidence="12 13">
    <name type="scientific">Lujinxingia vulgaris</name>
    <dbReference type="NCBI Taxonomy" id="2600176"/>
    <lineage>
        <taxon>Bacteria</taxon>
        <taxon>Deltaproteobacteria</taxon>
        <taxon>Bradymonadales</taxon>
        <taxon>Lujinxingiaceae</taxon>
        <taxon>Lujinxingia</taxon>
    </lineage>
</organism>
<dbReference type="GO" id="GO:0043952">
    <property type="term" value="P:protein transport by the Sec complex"/>
    <property type="evidence" value="ECO:0007669"/>
    <property type="project" value="TreeGrafter"/>
</dbReference>
<keyword evidence="5 10" id="KW-0812">Transmembrane</keyword>
<evidence type="ECO:0000256" key="7">
    <source>
        <dbReference type="ARBA" id="ARBA00022989"/>
    </source>
</evidence>
<name>A0A5C6X5G2_9DELT</name>
<feature type="transmembrane region" description="Helical" evidence="10">
    <location>
        <begin position="53"/>
        <end position="75"/>
    </location>
</feature>
<dbReference type="NCBIfam" id="TIGR00810">
    <property type="entry name" value="secG"/>
    <property type="match status" value="1"/>
</dbReference>
<feature type="transmembrane region" description="Helical" evidence="10">
    <location>
        <begin position="6"/>
        <end position="22"/>
    </location>
</feature>
<accession>A0A5C6X5G2</accession>
<evidence type="ECO:0000256" key="9">
    <source>
        <dbReference type="ARBA" id="ARBA00023136"/>
    </source>
</evidence>
<feature type="region of interest" description="Disordered" evidence="11">
    <location>
        <begin position="83"/>
        <end position="163"/>
    </location>
</feature>
<comment type="similarity">
    <text evidence="2 10">Belongs to the SecG family.</text>
</comment>
<keyword evidence="8 10" id="KW-0811">Translocation</keyword>
<protein>
    <recommendedName>
        <fullName evidence="10">Protein-export membrane protein SecG</fullName>
    </recommendedName>
</protein>
<comment type="subcellular location">
    <subcellularLocation>
        <location evidence="1 10">Cell membrane</location>
        <topology evidence="1 10">Multi-pass membrane protein</topology>
    </subcellularLocation>
</comment>
<dbReference type="GO" id="GO:0009306">
    <property type="term" value="P:protein secretion"/>
    <property type="evidence" value="ECO:0007669"/>
    <property type="project" value="UniProtKB-UniRule"/>
</dbReference>
<feature type="compositionally biased region" description="Polar residues" evidence="11">
    <location>
        <begin position="83"/>
        <end position="98"/>
    </location>
</feature>
<dbReference type="EMBL" id="VOSL01000145">
    <property type="protein sequence ID" value="TXD31796.1"/>
    <property type="molecule type" value="Genomic_DNA"/>
</dbReference>
<sequence length="163" mass="16396">MQTLLLVIHVIVSFVIVVVILLQSGKGGGMGSGFGGAAAVGQQIFGGRGAATFLGKLTVALGATFFVTSMALAWYSSRPQSALDLSQTAGETPQSQVEQIIEEGGSGSAPAPAPANEAPIELNVESPEEAAPAPADEVPVEDTTAPAEIAPTPAEEAPAEEAQ</sequence>
<proteinExistence type="inferred from homology"/>
<evidence type="ECO:0000256" key="3">
    <source>
        <dbReference type="ARBA" id="ARBA00022448"/>
    </source>
</evidence>
<evidence type="ECO:0000256" key="2">
    <source>
        <dbReference type="ARBA" id="ARBA00008445"/>
    </source>
</evidence>
<comment type="function">
    <text evidence="10">Involved in protein export. Participates in an early event of protein translocation.</text>
</comment>
<feature type="compositionally biased region" description="Low complexity" evidence="11">
    <location>
        <begin position="129"/>
        <end position="156"/>
    </location>
</feature>
<dbReference type="GO" id="GO:0005886">
    <property type="term" value="C:plasma membrane"/>
    <property type="evidence" value="ECO:0007669"/>
    <property type="project" value="UniProtKB-SubCell"/>
</dbReference>
<gene>
    <name evidence="12" type="primary">secG</name>
    <name evidence="12" type="ORF">FRC96_20195</name>
</gene>
<evidence type="ECO:0000256" key="4">
    <source>
        <dbReference type="ARBA" id="ARBA00022475"/>
    </source>
</evidence>
<dbReference type="PANTHER" id="PTHR34182:SF1">
    <property type="entry name" value="PROTEIN-EXPORT MEMBRANE PROTEIN SECG"/>
    <property type="match status" value="1"/>
</dbReference>
<evidence type="ECO:0000256" key="5">
    <source>
        <dbReference type="ARBA" id="ARBA00022692"/>
    </source>
</evidence>
<keyword evidence="6 10" id="KW-0653">Protein transport</keyword>
<keyword evidence="7 10" id="KW-1133">Transmembrane helix</keyword>
<dbReference type="GO" id="GO:0015450">
    <property type="term" value="F:protein-transporting ATPase activity"/>
    <property type="evidence" value="ECO:0007669"/>
    <property type="project" value="UniProtKB-UniRule"/>
</dbReference>
<evidence type="ECO:0000256" key="8">
    <source>
        <dbReference type="ARBA" id="ARBA00023010"/>
    </source>
</evidence>
<dbReference type="Proteomes" id="UP000321046">
    <property type="component" value="Unassembled WGS sequence"/>
</dbReference>
<dbReference type="RefSeq" id="WP_146977290.1">
    <property type="nucleotide sequence ID" value="NZ_VOSL01000145.1"/>
</dbReference>
<evidence type="ECO:0000313" key="12">
    <source>
        <dbReference type="EMBL" id="TXD31796.1"/>
    </source>
</evidence>
<dbReference type="InterPro" id="IPR004692">
    <property type="entry name" value="SecG"/>
</dbReference>
<evidence type="ECO:0000256" key="6">
    <source>
        <dbReference type="ARBA" id="ARBA00022927"/>
    </source>
</evidence>
<evidence type="ECO:0000313" key="13">
    <source>
        <dbReference type="Proteomes" id="UP000321046"/>
    </source>
</evidence>
<keyword evidence="3 10" id="KW-0813">Transport</keyword>
<reference evidence="12 13" key="1">
    <citation type="submission" date="2019-08" db="EMBL/GenBank/DDBJ databases">
        <title>Bradymonadales sp. TMQ2.</title>
        <authorList>
            <person name="Liang Q."/>
        </authorList>
    </citation>
    <scope>NUCLEOTIDE SEQUENCE [LARGE SCALE GENOMIC DNA]</scope>
    <source>
        <strain evidence="12 13">TMQ2</strain>
    </source>
</reference>
<comment type="caution">
    <text evidence="12">The sequence shown here is derived from an EMBL/GenBank/DDBJ whole genome shotgun (WGS) entry which is preliminary data.</text>
</comment>
<dbReference type="OrthoDB" id="1651166at2"/>
<dbReference type="PRINTS" id="PR01651">
    <property type="entry name" value="SECGEXPORT"/>
</dbReference>
<keyword evidence="4 10" id="KW-1003">Cell membrane</keyword>
<dbReference type="Pfam" id="PF03840">
    <property type="entry name" value="SecG"/>
    <property type="match status" value="1"/>
</dbReference>